<name>I1RBD2_GIBZE</name>
<evidence type="ECO:0000256" key="4">
    <source>
        <dbReference type="ARBA" id="ARBA00022694"/>
    </source>
</evidence>
<evidence type="ECO:0000256" key="2">
    <source>
        <dbReference type="ARBA" id="ARBA00022490"/>
    </source>
</evidence>
<reference evidence="9 10" key="2">
    <citation type="journal article" date="2010" name="Nature">
        <title>Comparative genomics reveals mobile pathogenicity chromosomes in Fusarium.</title>
        <authorList>
            <person name="Ma L.J."/>
            <person name="van der Does H.C."/>
            <person name="Borkovich K.A."/>
            <person name="Coleman J.J."/>
            <person name="Daboussi M.J."/>
            <person name="Di Pietro A."/>
            <person name="Dufresne M."/>
            <person name="Freitag M."/>
            <person name="Grabherr M."/>
            <person name="Henrissat B."/>
            <person name="Houterman P.M."/>
            <person name="Kang S."/>
            <person name="Shim W.B."/>
            <person name="Woloshuk C."/>
            <person name="Xie X."/>
            <person name="Xu J.R."/>
            <person name="Antoniw J."/>
            <person name="Baker S.E."/>
            <person name="Bluhm B.H."/>
            <person name="Breakspear A."/>
            <person name="Brown D.W."/>
            <person name="Butchko R.A."/>
            <person name="Chapman S."/>
            <person name="Coulson R."/>
            <person name="Coutinho P.M."/>
            <person name="Danchin E.G."/>
            <person name="Diener A."/>
            <person name="Gale L.R."/>
            <person name="Gardiner D.M."/>
            <person name="Goff S."/>
            <person name="Hammond-Kosack K.E."/>
            <person name="Hilburn K."/>
            <person name="Hua-Van A."/>
            <person name="Jonkers W."/>
            <person name="Kazan K."/>
            <person name="Kodira C.D."/>
            <person name="Koehrsen M."/>
            <person name="Kumar L."/>
            <person name="Lee Y.H."/>
            <person name="Li L."/>
            <person name="Manners J.M."/>
            <person name="Miranda-Saavedra D."/>
            <person name="Mukherjee M."/>
            <person name="Park G."/>
            <person name="Park J."/>
            <person name="Park S.Y."/>
            <person name="Proctor R.H."/>
            <person name="Regev A."/>
            <person name="Ruiz-Roldan M.C."/>
            <person name="Sain D."/>
            <person name="Sakthikumar S."/>
            <person name="Sykes S."/>
            <person name="Schwartz D.C."/>
            <person name="Turgeon B.G."/>
            <person name="Wapinski I."/>
            <person name="Yoder O."/>
            <person name="Young S."/>
            <person name="Zeng Q."/>
            <person name="Zhou S."/>
            <person name="Galagan J."/>
            <person name="Cuomo C.A."/>
            <person name="Kistler H.C."/>
            <person name="Rep M."/>
        </authorList>
    </citation>
    <scope>GENOME REANNOTATION</scope>
    <source>
        <strain evidence="10">ATCC MYA-4620 / CBS 123657 / FGSC 9075 / NRRL 31084 / PH-1</strain>
        <strain evidence="9">PH-1 / ATCC MYA-4620 / FGSC 9075 / NRRL 31084</strain>
    </source>
</reference>
<comment type="similarity">
    <text evidence="6">Belongs to the WD repeat WDR6 family.</text>
</comment>
<accession>I1RBD2</accession>
<proteinExistence type="inferred from homology"/>
<organism evidence="8 10">
    <name type="scientific">Gibberella zeae (strain ATCC MYA-4620 / CBS 123657 / FGSC 9075 / NRRL 31084 / PH-1)</name>
    <name type="common">Wheat head blight fungus</name>
    <name type="synonym">Fusarium graminearum</name>
    <dbReference type="NCBI Taxonomy" id="229533"/>
    <lineage>
        <taxon>Eukaryota</taxon>
        <taxon>Fungi</taxon>
        <taxon>Dikarya</taxon>
        <taxon>Ascomycota</taxon>
        <taxon>Pezizomycotina</taxon>
        <taxon>Sordariomycetes</taxon>
        <taxon>Hypocreomycetidae</taxon>
        <taxon>Hypocreales</taxon>
        <taxon>Nectriaceae</taxon>
        <taxon>Fusarium</taxon>
    </lineage>
</organism>
<sequence>MHLNILRVIALPLPRYHELTCIQSRLDREFFQGPITSLAFFRDAEYLLAGEDTHLTVYDLQPGHAVRVGSVRVFSAQPIHGIRLLSNGRVLTWGAAQIAVVSNIEGLISAADGQVVVNKTAAPDWVYDVAPSPYNDYSAVLATAHNEVFHLHLSGGDAPVVGAVVSPSRPILYAARLKWLDQDSVLMAGGTIFGEILVWRCHISESRSELLAILNGHEGSIFGVDISEELPCEDGSTLRLIASCSDDRTVRIWNITGQDGVHEKKHDFSAPRETGFGSKAGLDDGPRAEELRPMATIMGHLSRIWGIKFAALTEGQTLPKTPMSLYSFGEDSTAQQWQLNINISLENASGSLKHTETYAVHDGKHLWAHAVVNRGDQTLIATGGADSKISLITQPVSLASSTSTSTSELTGLDFQDVATSLSNLRELKPLRAREIFSRYDFISDDRVLVTTNWGRLLVGVFRPNLEWKEIELEEHMNVEFQSCYTLKTIGNGTAILGTTSGKLYYFSEAQGVTLVGSVPGKIFNISILSTTGEGPTELIVHLHGTSDSQYFSIDWRTGTVVATTDIRGIDRRFVAISAARFRSDLIAIGSRHGFLSILRQTGNEFRPILDFRFNTCDAITGLVPLPATEGQEAPLYFLATSRDTKYRIYEIEDLGEEVRLHLQHEVAAPSGADIEGGWFTQGASPELILYGFKSKKFIVWNETRREEIASIDCGGAHRTFTIAHDPVDHNKVRFGYTRVSKLYVFSQHTPMHRPLRYGTHGREIRGLSANGRYVATGAEDTTVRIWEYEVQQSRQKDSGGLRCVASTKLHISGLQKIHWVGDDYLLSSAGFEEFFVWSVRRLDSQYKGLGILCEGILEDKSPAADLRIMDFDACKDAHGNIIITMILSNSTLKTYRYTPGKGFHLLARMSYTGACLTQVRHLGVDETGLSALTASTDGHLTTWEVSFDGDEVSSHVLVQVAPVHQSSIKCLDLHSTPEGFLVMTGGDDNGLGVTTLVAMSKEAGNRRYTTSSRGIVRKAHAAAINGLVLVRRGVETVGITVSNDQRVKVWSVKPGNVKLVADAYSGVADPGDIAIVGENGGADGERLKVVLGGVGAEVWSW</sequence>
<dbReference type="InterPro" id="IPR015943">
    <property type="entry name" value="WD40/YVTN_repeat-like_dom_sf"/>
</dbReference>
<dbReference type="OrthoDB" id="5594999at2759"/>
<dbReference type="GO" id="GO:0030488">
    <property type="term" value="P:tRNA methylation"/>
    <property type="evidence" value="ECO:0007669"/>
    <property type="project" value="TreeGrafter"/>
</dbReference>
<dbReference type="Gene3D" id="2.130.10.10">
    <property type="entry name" value="YVTN repeat-like/Quinoprotein amine dehydrogenase"/>
    <property type="match status" value="4"/>
</dbReference>
<dbReference type="InterPro" id="IPR019775">
    <property type="entry name" value="WD40_repeat_CS"/>
</dbReference>
<dbReference type="PANTHER" id="PTHR14344:SF3">
    <property type="entry name" value="WD REPEAT-CONTAINING PROTEIN 6"/>
    <property type="match status" value="1"/>
</dbReference>
<dbReference type="EnsemblFungi" id="CEF72862">
    <property type="protein sequence ID" value="CEF72862"/>
    <property type="gene ID" value="FGRRES_00848"/>
</dbReference>
<gene>
    <name evidence="9" type="primary">FG00848.1</name>
    <name evidence="8" type="ORF">FGRAMPH1_01T02123</name>
</gene>
<evidence type="ECO:0000313" key="9">
    <source>
        <dbReference type="EnsemblFungi" id="CEF72862"/>
    </source>
</evidence>
<dbReference type="FunCoup" id="I1RBD2">
    <property type="interactions" value="601"/>
</dbReference>
<dbReference type="HOGENOM" id="CLU_002615_1_1_1"/>
<dbReference type="PROSITE" id="PS50082">
    <property type="entry name" value="WD_REPEATS_2"/>
    <property type="match status" value="2"/>
</dbReference>
<evidence type="ECO:0000256" key="5">
    <source>
        <dbReference type="ARBA" id="ARBA00022737"/>
    </source>
</evidence>
<dbReference type="STRING" id="229533.I1RBD2"/>
<dbReference type="VEuPathDB" id="FungiDB:FGRAMPH1_01G02123"/>
<dbReference type="SUPFAM" id="SSF82171">
    <property type="entry name" value="DPP6 N-terminal domain-like"/>
    <property type="match status" value="1"/>
</dbReference>
<keyword evidence="5" id="KW-0677">Repeat</keyword>
<evidence type="ECO:0000256" key="7">
    <source>
        <dbReference type="PROSITE-ProRule" id="PRU00221"/>
    </source>
</evidence>
<feature type="repeat" description="WD" evidence="7">
    <location>
        <begin position="767"/>
        <end position="796"/>
    </location>
</feature>
<keyword evidence="10" id="KW-1185">Reference proteome</keyword>
<keyword evidence="3 7" id="KW-0853">WD repeat</keyword>
<dbReference type="SMART" id="SM00320">
    <property type="entry name" value="WD40"/>
    <property type="match status" value="9"/>
</dbReference>
<dbReference type="KEGG" id="fgr:FGSG_00848"/>
<evidence type="ECO:0000256" key="3">
    <source>
        <dbReference type="ARBA" id="ARBA00022574"/>
    </source>
</evidence>
<keyword evidence="4" id="KW-0819">tRNA processing</keyword>
<dbReference type="InterPro" id="IPR051973">
    <property type="entry name" value="tRNA_Anticodon_Mtase-Reg"/>
</dbReference>
<dbReference type="Proteomes" id="UP000070720">
    <property type="component" value="Chromosome 1"/>
</dbReference>
<dbReference type="EMBL" id="HG970332">
    <property type="protein sequence ID" value="CEF72862.1"/>
    <property type="molecule type" value="Genomic_DNA"/>
</dbReference>
<dbReference type="RefSeq" id="XP_011316570.1">
    <property type="nucleotide sequence ID" value="XM_011318268.1"/>
</dbReference>
<dbReference type="PANTHER" id="PTHR14344">
    <property type="entry name" value="WD REPEAT PROTEIN"/>
    <property type="match status" value="1"/>
</dbReference>
<accession>A0A098D347</accession>
<dbReference type="InterPro" id="IPR036322">
    <property type="entry name" value="WD40_repeat_dom_sf"/>
</dbReference>
<dbReference type="AlphaFoldDB" id="I1RBD2"/>
<reference evidence="9" key="4">
    <citation type="submission" date="2017-01" db="UniProtKB">
        <authorList>
            <consortium name="EnsemblFungi"/>
        </authorList>
    </citation>
    <scope>IDENTIFICATION</scope>
    <source>
        <strain evidence="9">PH-1 / ATCC MYA-4620 / FGSC 9075 / NRRL 31084</strain>
    </source>
</reference>
<dbReference type="SUPFAM" id="SSF50978">
    <property type="entry name" value="WD40 repeat-like"/>
    <property type="match status" value="2"/>
</dbReference>
<dbReference type="eggNOG" id="KOG0974">
    <property type="taxonomic scope" value="Eukaryota"/>
</dbReference>
<evidence type="ECO:0000313" key="8">
    <source>
        <dbReference type="EMBL" id="CEF72862.1"/>
    </source>
</evidence>
<keyword evidence="2" id="KW-0963">Cytoplasm</keyword>
<dbReference type="InterPro" id="IPR001680">
    <property type="entry name" value="WD40_rpt"/>
</dbReference>
<dbReference type="PROSITE" id="PS00678">
    <property type="entry name" value="WD_REPEATS_1"/>
    <property type="match status" value="1"/>
</dbReference>
<evidence type="ECO:0000256" key="1">
    <source>
        <dbReference type="ARBA" id="ARBA00004496"/>
    </source>
</evidence>
<dbReference type="Pfam" id="PF00400">
    <property type="entry name" value="WD40"/>
    <property type="match status" value="2"/>
</dbReference>
<evidence type="ECO:0000313" key="10">
    <source>
        <dbReference type="Proteomes" id="UP000070720"/>
    </source>
</evidence>
<dbReference type="InParanoid" id="I1RBD2"/>
<reference evidence="9 10" key="1">
    <citation type="journal article" date="2007" name="Science">
        <title>The Fusarium graminearum genome reveals a link between localized polymorphism and pathogen specialization.</title>
        <authorList>
            <person name="Cuomo C.A."/>
            <person name="Gueldener U."/>
            <person name="Xu J.-R."/>
            <person name="Trail F."/>
            <person name="Turgeon B.G."/>
            <person name="Di Pietro A."/>
            <person name="Walton J.D."/>
            <person name="Ma L.-J."/>
            <person name="Baker S.E."/>
            <person name="Rep M."/>
            <person name="Adam G."/>
            <person name="Antoniw J."/>
            <person name="Baldwin T."/>
            <person name="Calvo S.E."/>
            <person name="Chang Y.-L."/>
            <person name="DeCaprio D."/>
            <person name="Gale L.R."/>
            <person name="Gnerre S."/>
            <person name="Goswami R.S."/>
            <person name="Hammond-Kosack K."/>
            <person name="Harris L.J."/>
            <person name="Hilburn K."/>
            <person name="Kennell J.C."/>
            <person name="Kroken S."/>
            <person name="Magnuson J.K."/>
            <person name="Mannhaupt G."/>
            <person name="Mauceli E.W."/>
            <person name="Mewes H.-W."/>
            <person name="Mitterbauer R."/>
            <person name="Muehlbauer G."/>
            <person name="Muensterkoetter M."/>
            <person name="Nelson D."/>
            <person name="O'Donnell K."/>
            <person name="Ouellet T."/>
            <person name="Qi W."/>
            <person name="Quesneville H."/>
            <person name="Roncero M.I.G."/>
            <person name="Seong K.-Y."/>
            <person name="Tetko I.V."/>
            <person name="Urban M."/>
            <person name="Waalwijk C."/>
            <person name="Ward T.J."/>
            <person name="Yao J."/>
            <person name="Birren B.W."/>
            <person name="Kistler H.C."/>
        </authorList>
    </citation>
    <scope>NUCLEOTIDE SEQUENCE [LARGE SCALE GENOMIC DNA]</scope>
    <source>
        <strain evidence="10">ATCC MYA-4620 / CBS 123657 / FGSC 9075 / NRRL 31084 / PH-1</strain>
        <strain evidence="9">PH-1 / ATCC MYA-4620 / FGSC 9075 / NRRL 31084</strain>
    </source>
</reference>
<protein>
    <submittedName>
        <fullName evidence="8">Chromosome 1, complete genome</fullName>
    </submittedName>
</protein>
<feature type="repeat" description="WD" evidence="7">
    <location>
        <begin position="214"/>
        <end position="263"/>
    </location>
</feature>
<evidence type="ECO:0000256" key="6">
    <source>
        <dbReference type="ARBA" id="ARBA00038255"/>
    </source>
</evidence>
<dbReference type="GO" id="GO:0005737">
    <property type="term" value="C:cytoplasm"/>
    <property type="evidence" value="ECO:0007669"/>
    <property type="project" value="UniProtKB-SubCell"/>
</dbReference>
<comment type="subcellular location">
    <subcellularLocation>
        <location evidence="1">Cytoplasm</location>
    </subcellularLocation>
</comment>
<reference evidence="8 10" key="3">
    <citation type="journal article" date="2015" name="BMC Genomics">
        <title>The completed genome sequence of the pathogenic ascomycete fungus Fusarium graminearum.</title>
        <authorList>
            <person name="King R."/>
            <person name="Urban M."/>
            <person name="Hammond-Kosack M.C."/>
            <person name="Hassani-Pak K."/>
            <person name="Hammond-Kosack K.E."/>
        </authorList>
    </citation>
    <scope>NUCLEOTIDE SEQUENCE [LARGE SCALE GENOMIC DNA]</scope>
    <source>
        <strain evidence="10">ATCC MYA-4620 / CBS 123657 / FGSC 9075 / NRRL 31084 / PH-1</strain>
        <strain evidence="8">PH-1</strain>
    </source>
</reference>